<organism evidence="10 11">
    <name type="scientific">Lentinus tigrinus ALCF2SS1-6</name>
    <dbReference type="NCBI Taxonomy" id="1328759"/>
    <lineage>
        <taxon>Eukaryota</taxon>
        <taxon>Fungi</taxon>
        <taxon>Dikarya</taxon>
        <taxon>Basidiomycota</taxon>
        <taxon>Agaricomycotina</taxon>
        <taxon>Agaricomycetes</taxon>
        <taxon>Polyporales</taxon>
        <taxon>Polyporaceae</taxon>
        <taxon>Lentinus</taxon>
    </lineage>
</organism>
<keyword evidence="4" id="KW-0433">Leucine-rich repeat</keyword>
<dbReference type="PANTHER" id="PTHR18849:SF0">
    <property type="entry name" value="CILIA- AND FLAGELLA-ASSOCIATED PROTEIN 410-RELATED"/>
    <property type="match status" value="1"/>
</dbReference>
<gene>
    <name evidence="10" type="ORF">L227DRAFT_606540</name>
</gene>
<dbReference type="SUPFAM" id="SSF52058">
    <property type="entry name" value="L domain-like"/>
    <property type="match status" value="1"/>
</dbReference>
<dbReference type="Proteomes" id="UP000313359">
    <property type="component" value="Unassembled WGS sequence"/>
</dbReference>
<sequence>MASSLPTVGTRITHSGSLGTVRYVGPVDGTQGVWLGIEWDDPKRGKHDGVKDGKRYFTCLVPNSGSFVRPTAAGISYGVTFLHALTSKYIEIPHGSASLEKVILGSSGGAIEVEAVGLDKIRNNLARLERLREVSLDNECVSRADSPGEIGRTCPGIRGLDLTKNLIATWGTVAAITVELQNLRSLSLNQNRLMPPDSSQLNAVAFQCLEELQISATLITWDEFQTLLPHMPALKAVEFGYNRMKAVSSNTWPANGTVQVVNLDSNELDSFQDVCSALHNLSKIQRLILTSNAIPKIDPPPSDEESPKVDGTVSRSPLHGIKHLALAFNRIATWHDIDMLQHWCLELESLTLAGNPLIDDRSHASYARPFTIAKIPSLKSLDGAAISMRERRDSELLYLSHIAKQTFASVDEKRAAHPQWEALSTIPAKRCDTDLCVSHALVFYHLSLHRSLRISPLLRCACIPDTPTATPPPTPTSVHTEHAIALSVFASELSNATQSRPEHGVTDAPAAPEPQDTLSNRLTTIRIYHGASAPPTSLPADERARYLGQCKTESLRVLSTMSVRTLRMKLIKSLKIPKARQGSVRLWMVLPDGHLVELDEEFAGRDLAYWGVDEDTQFILVDE</sequence>
<dbReference type="InterPro" id="IPR000938">
    <property type="entry name" value="CAP-Gly_domain"/>
</dbReference>
<dbReference type="AlphaFoldDB" id="A0A5C2SRC8"/>
<reference evidence="10" key="1">
    <citation type="journal article" date="2018" name="Genome Biol. Evol.">
        <title>Genomics and development of Lentinus tigrinus, a white-rot wood-decaying mushroom with dimorphic fruiting bodies.</title>
        <authorList>
            <person name="Wu B."/>
            <person name="Xu Z."/>
            <person name="Knudson A."/>
            <person name="Carlson A."/>
            <person name="Chen N."/>
            <person name="Kovaka S."/>
            <person name="LaButti K."/>
            <person name="Lipzen A."/>
            <person name="Pennachio C."/>
            <person name="Riley R."/>
            <person name="Schakwitz W."/>
            <person name="Umezawa K."/>
            <person name="Ohm R.A."/>
            <person name="Grigoriev I.V."/>
            <person name="Nagy L.G."/>
            <person name="Gibbons J."/>
            <person name="Hibbett D."/>
        </authorList>
    </citation>
    <scope>NUCLEOTIDE SEQUENCE [LARGE SCALE GENOMIC DNA]</scope>
    <source>
        <strain evidence="10">ALCF2SS1-6</strain>
    </source>
</reference>
<proteinExistence type="inferred from homology"/>
<dbReference type="PROSITE" id="PS50245">
    <property type="entry name" value="CAP_GLY_2"/>
    <property type="match status" value="1"/>
</dbReference>
<dbReference type="OrthoDB" id="5273213at2759"/>
<dbReference type="SMART" id="SM01052">
    <property type="entry name" value="CAP_GLY"/>
    <property type="match status" value="1"/>
</dbReference>
<evidence type="ECO:0000313" key="10">
    <source>
        <dbReference type="EMBL" id="RPD66443.1"/>
    </source>
</evidence>
<keyword evidence="5" id="KW-0677">Repeat</keyword>
<dbReference type="Gene3D" id="3.80.10.10">
    <property type="entry name" value="Ribonuclease Inhibitor"/>
    <property type="match status" value="3"/>
</dbReference>
<evidence type="ECO:0000256" key="5">
    <source>
        <dbReference type="ARBA" id="ARBA00022737"/>
    </source>
</evidence>
<dbReference type="InterPro" id="IPR032675">
    <property type="entry name" value="LRR_dom_sf"/>
</dbReference>
<evidence type="ECO:0000256" key="6">
    <source>
        <dbReference type="ARBA" id="ARBA00023186"/>
    </source>
</evidence>
<accession>A0A5C2SRC8</accession>
<evidence type="ECO:0000256" key="2">
    <source>
        <dbReference type="ARBA" id="ARBA00006286"/>
    </source>
</evidence>
<dbReference type="InterPro" id="IPR036859">
    <property type="entry name" value="CAP-Gly_dom_sf"/>
</dbReference>
<evidence type="ECO:0000256" key="7">
    <source>
        <dbReference type="ARBA" id="ARBA00026055"/>
    </source>
</evidence>
<protein>
    <recommendedName>
        <fullName evidence="9">CAP-Gly domain-containing protein</fullName>
    </recommendedName>
</protein>
<dbReference type="STRING" id="1328759.A0A5C2SRC8"/>
<dbReference type="GO" id="GO:0005737">
    <property type="term" value="C:cytoplasm"/>
    <property type="evidence" value="ECO:0007669"/>
    <property type="project" value="UniProtKB-SubCell"/>
</dbReference>
<evidence type="ECO:0000259" key="9">
    <source>
        <dbReference type="PROSITE" id="PS50245"/>
    </source>
</evidence>
<comment type="similarity">
    <text evidence="2">Belongs to the TBCE family.</text>
</comment>
<evidence type="ECO:0000256" key="1">
    <source>
        <dbReference type="ARBA" id="ARBA00004496"/>
    </source>
</evidence>
<feature type="domain" description="CAP-Gly" evidence="9">
    <location>
        <begin position="25"/>
        <end position="69"/>
    </location>
</feature>
<evidence type="ECO:0000256" key="4">
    <source>
        <dbReference type="ARBA" id="ARBA00022614"/>
    </source>
</evidence>
<dbReference type="PROSITE" id="PS00845">
    <property type="entry name" value="CAP_GLY_1"/>
    <property type="match status" value="1"/>
</dbReference>
<evidence type="ECO:0000256" key="3">
    <source>
        <dbReference type="ARBA" id="ARBA00022490"/>
    </source>
</evidence>
<dbReference type="FunFam" id="2.30.30.190:FF:000016">
    <property type="entry name" value="Tubulin-folding cofactor E"/>
    <property type="match status" value="1"/>
</dbReference>
<dbReference type="PANTHER" id="PTHR18849">
    <property type="entry name" value="LEUCINE RICH REPEAT PROTEIN"/>
    <property type="match status" value="1"/>
</dbReference>
<dbReference type="Pfam" id="PF01302">
    <property type="entry name" value="CAP_GLY"/>
    <property type="match status" value="1"/>
</dbReference>
<comment type="subcellular location">
    <subcellularLocation>
        <location evidence="1">Cytoplasm</location>
    </subcellularLocation>
</comment>
<comment type="subunit">
    <text evidence="7">Supercomplex made of cofactors A to E. Cofactors A and D function by capturing and stabilizing tubulin in a quasi-native conformation. Cofactor E binds to the cofactor D-tubulin complex; interaction with cofactor C then causes the release of tubulin polypeptides that are committed to the native state.</text>
</comment>
<dbReference type="GO" id="GO:0007010">
    <property type="term" value="P:cytoskeleton organization"/>
    <property type="evidence" value="ECO:0007669"/>
    <property type="project" value="TreeGrafter"/>
</dbReference>
<dbReference type="Gene3D" id="2.30.30.190">
    <property type="entry name" value="CAP Gly-rich-like domain"/>
    <property type="match status" value="1"/>
</dbReference>
<dbReference type="SUPFAM" id="SSF74924">
    <property type="entry name" value="Cap-Gly domain"/>
    <property type="match status" value="1"/>
</dbReference>
<keyword evidence="3" id="KW-0963">Cytoplasm</keyword>
<evidence type="ECO:0000313" key="11">
    <source>
        <dbReference type="Proteomes" id="UP000313359"/>
    </source>
</evidence>
<dbReference type="EMBL" id="ML122251">
    <property type="protein sequence ID" value="RPD66443.1"/>
    <property type="molecule type" value="Genomic_DNA"/>
</dbReference>
<keyword evidence="11" id="KW-1185">Reference proteome</keyword>
<feature type="region of interest" description="Disordered" evidence="8">
    <location>
        <begin position="497"/>
        <end position="516"/>
    </location>
</feature>
<evidence type="ECO:0000256" key="8">
    <source>
        <dbReference type="SAM" id="MobiDB-lite"/>
    </source>
</evidence>
<name>A0A5C2SRC8_9APHY</name>
<keyword evidence="6" id="KW-0143">Chaperone</keyword>